<feature type="region of interest" description="Disordered" evidence="1">
    <location>
        <begin position="313"/>
        <end position="383"/>
    </location>
</feature>
<dbReference type="EMBL" id="ABDG02000025">
    <property type="protein sequence ID" value="EHK44369.1"/>
    <property type="molecule type" value="Genomic_DNA"/>
</dbReference>
<dbReference type="AlphaFoldDB" id="G9NY41"/>
<evidence type="ECO:0000256" key="1">
    <source>
        <dbReference type="SAM" id="MobiDB-lite"/>
    </source>
</evidence>
<dbReference type="Proteomes" id="UP000005426">
    <property type="component" value="Unassembled WGS sequence"/>
</dbReference>
<protein>
    <submittedName>
        <fullName evidence="2">Uncharacterized protein</fullName>
    </submittedName>
</protein>
<evidence type="ECO:0000313" key="2">
    <source>
        <dbReference type="EMBL" id="EHK44369.1"/>
    </source>
</evidence>
<dbReference type="KEGG" id="tatv:25779338"/>
<sequence>MTKIKEVLAEANFMESSLSGTYVYLPCTGDSRAAMSALAINHDRLVVVEKRRSAVQYLRCWRQRRVDIPAKYRASRPEDMAMTLGCISRKARNANRLKYVCVSEWEFPSEGSTGGFWRCKGCKGLIDGKYSLQAATAGRMLSRAAWANAEHEGEDEAASGWAGRSVLISQQLARSTRASRLAARKRGAAASAGKVTAPCEEAAPARNIPSTPITLQGSELDAVFVSPTPRGQHVRCAKYLASTCPQLAAHMLASSRSAPSMHLRAAGGFAGTASGSGAAGQAIGESVQGSASALQSSSDSRCVLKALAIQLSNPSDGSATSHSHMPRRAHDQDRDMTGGSVFSGPVQHKAKEKQRVAQREREIQSWDPTASWGWPSKNPALGR</sequence>
<feature type="compositionally biased region" description="Basic and acidic residues" evidence="1">
    <location>
        <begin position="353"/>
        <end position="364"/>
    </location>
</feature>
<dbReference type="GeneID" id="25779338"/>
<dbReference type="HOGENOM" id="CLU_721721_0_0_1"/>
<keyword evidence="3" id="KW-1185">Reference proteome</keyword>
<accession>G9NY41</accession>
<organism evidence="2 3">
    <name type="scientific">Hypocrea atroviridis (strain ATCC 20476 / IMI 206040)</name>
    <name type="common">Trichoderma atroviride</name>
    <dbReference type="NCBI Taxonomy" id="452589"/>
    <lineage>
        <taxon>Eukaryota</taxon>
        <taxon>Fungi</taxon>
        <taxon>Dikarya</taxon>
        <taxon>Ascomycota</taxon>
        <taxon>Pezizomycotina</taxon>
        <taxon>Sordariomycetes</taxon>
        <taxon>Hypocreomycetidae</taxon>
        <taxon>Hypocreales</taxon>
        <taxon>Hypocreaceae</taxon>
        <taxon>Trichoderma</taxon>
    </lineage>
</organism>
<reference evidence="2 3" key="1">
    <citation type="journal article" date="2011" name="Genome Biol.">
        <title>Comparative genome sequence analysis underscores mycoparasitism as the ancestral life style of Trichoderma.</title>
        <authorList>
            <person name="Kubicek C.P."/>
            <person name="Herrera-Estrella A."/>
            <person name="Seidl-Seiboth V."/>
            <person name="Martinez D.A."/>
            <person name="Druzhinina I.S."/>
            <person name="Thon M."/>
            <person name="Zeilinger S."/>
            <person name="Casas-Flores S."/>
            <person name="Horwitz B.A."/>
            <person name="Mukherjee P.K."/>
            <person name="Mukherjee M."/>
            <person name="Kredics L."/>
            <person name="Alcaraz L.D."/>
            <person name="Aerts A."/>
            <person name="Antal Z."/>
            <person name="Atanasova L."/>
            <person name="Cervantes-Badillo M.G."/>
            <person name="Challacombe J."/>
            <person name="Chertkov O."/>
            <person name="McCluskey K."/>
            <person name="Coulpier F."/>
            <person name="Deshpande N."/>
            <person name="von Doehren H."/>
            <person name="Ebbole D.J."/>
            <person name="Esquivel-Naranjo E.U."/>
            <person name="Fekete E."/>
            <person name="Flipphi M."/>
            <person name="Glaser F."/>
            <person name="Gomez-Rodriguez E.Y."/>
            <person name="Gruber S."/>
            <person name="Han C."/>
            <person name="Henrissat B."/>
            <person name="Hermosa R."/>
            <person name="Hernandez-Onate M."/>
            <person name="Karaffa L."/>
            <person name="Kosti I."/>
            <person name="Le Crom S."/>
            <person name="Lindquist E."/>
            <person name="Lucas S."/>
            <person name="Luebeck M."/>
            <person name="Luebeck P.S."/>
            <person name="Margeot A."/>
            <person name="Metz B."/>
            <person name="Misra M."/>
            <person name="Nevalainen H."/>
            <person name="Omann M."/>
            <person name="Packer N."/>
            <person name="Perrone G."/>
            <person name="Uresti-Rivera E.E."/>
            <person name="Salamov A."/>
            <person name="Schmoll M."/>
            <person name="Seiboth B."/>
            <person name="Shapiro H."/>
            <person name="Sukno S."/>
            <person name="Tamayo-Ramos J.A."/>
            <person name="Tisch D."/>
            <person name="Wiest A."/>
            <person name="Wilkinson H.H."/>
            <person name="Zhang M."/>
            <person name="Coutinho P.M."/>
            <person name="Kenerley C.M."/>
            <person name="Monte E."/>
            <person name="Baker S.E."/>
            <person name="Grigoriev I.V."/>
        </authorList>
    </citation>
    <scope>NUCLEOTIDE SEQUENCE [LARGE SCALE GENOMIC DNA]</scope>
    <source>
        <strain evidence="3">ATCC 20476 / IMI 206040</strain>
    </source>
</reference>
<feature type="compositionally biased region" description="Polar residues" evidence="1">
    <location>
        <begin position="313"/>
        <end position="323"/>
    </location>
</feature>
<gene>
    <name evidence="2" type="ORF">TRIATDRAFT_275641</name>
</gene>
<name>G9NY41_HYPAI</name>
<comment type="caution">
    <text evidence="2">The sequence shown here is derived from an EMBL/GenBank/DDBJ whole genome shotgun (WGS) entry which is preliminary data.</text>
</comment>
<evidence type="ECO:0000313" key="3">
    <source>
        <dbReference type="Proteomes" id="UP000005426"/>
    </source>
</evidence>
<proteinExistence type="predicted"/>